<dbReference type="InterPro" id="IPR025984">
    <property type="entry name" value="DCTPP"/>
</dbReference>
<dbReference type="Pfam" id="PF09848">
    <property type="entry name" value="SLFN-g3_helicase"/>
    <property type="match status" value="1"/>
</dbReference>
<sequence>MSNTKSIKPMQIAPEATETLPSTESNKRSLPAPQPTESAQIIKPTLTPKTRPSRACMSASYRVRTIILTFVNFQPPDTFVIEGAIRKNWRTGTPWWRHKGDTYMVCLRVCTSAVFNPGSFRETTCDFIKLQFELLKALYDRGWIFQHSMASPSRPPSVAAELEFQRLDGQTLVFARFDPPPAPCEWFGMSLHYPRELLIVGNPPAGFRTAITHRIGPMKFGPKPDDAHHHPKCQKEPDNPQEAALKLLDILDELGYTMGEASDWHSKGRDSMLSNARLCKTVHETLAAFVAERDWSQFHTPENLSKSIAIEAGELLECFQWGPDADPKRVREELADVLTYCLLLAARIRADPEQMVLEKLEVTRKKYPVDKARGSSKKPAVAEWKEQDERHSNWPVVYVLDDGSATAAAQTSSATTRLKDIYIGESLNAAGRLRQHLDAPAKQHLKNFRVIMDGRFNKSVCLDLESYLIKMLAGDGANRVLNRNNGITESNYFQRDMYCEGFRHIFEQLRADGVFTRTIPEIEISDLFKLSPFKALTEEQANSVEEVVRGILTDMEKGGKSMAVIQGDPGAGKTVVATYLIKLLIDIKTFTSLEDLDSDLRFANFFTNATRDLLQNCRIGLVVPQQSLRSSIKKVFRKTPGLNIAMVLTPFERANQPSGVLNAKFATITRDLFGSSDDTTKAQLDWVLAKSRHQAFLLDTAQSVRPADLPTSQPRFSLSSSSTRARLGFVSYVRWILDPSPLSAPTALSLTRQDLGDYDFRAFASVSDMRDEILRREAEVGLSRLMAGYAWEWKTRKDKTAFDLEFNDGLRLRWNITPTDWMSSDNALEEVGSIHTVQGYDLNYVGVIIGMDLRFDVGKRRLFIHRASYFDKKGKENNPVLGRTYSDDDLLRFIMQIYAVLMTRGIKGTLSTDVSGGRWGEDRSHPLSIVFNYNWKYYSAQGGDFVMPGCRENRILNSVRKWEYIRQIRLNATFSTLRSNVLDAAPDDHVDHIAIDSVSSNLEANLTTYYYFVLNIKAEK</sequence>
<evidence type="ECO:0000259" key="2">
    <source>
        <dbReference type="PROSITE" id="PS50164"/>
    </source>
</evidence>
<feature type="region of interest" description="Disordered" evidence="1">
    <location>
        <begin position="1"/>
        <end position="39"/>
    </location>
</feature>
<dbReference type="Pfam" id="PF12643">
    <property type="entry name" value="MazG-like"/>
    <property type="match status" value="1"/>
</dbReference>
<dbReference type="SUPFAM" id="SSF101386">
    <property type="entry name" value="all-alpha NTP pyrophosphatases"/>
    <property type="match status" value="1"/>
</dbReference>
<gene>
    <name evidence="3" type="ORF">B0H63DRAFT_507670</name>
</gene>
<dbReference type="SUPFAM" id="SSF52540">
    <property type="entry name" value="P-loop containing nucleoside triphosphate hydrolases"/>
    <property type="match status" value="1"/>
</dbReference>
<keyword evidence="4" id="KW-1185">Reference proteome</keyword>
<dbReference type="InterPro" id="IPR018647">
    <property type="entry name" value="SLFN_3-like_DNA/RNA_helicase"/>
</dbReference>
<evidence type="ECO:0000256" key="1">
    <source>
        <dbReference type="SAM" id="MobiDB-lite"/>
    </source>
</evidence>
<dbReference type="PANTHER" id="PTHR46523:SF1">
    <property type="entry name" value="DCTP PYROPHOSPHATASE 1"/>
    <property type="match status" value="1"/>
</dbReference>
<dbReference type="CDD" id="cd11537">
    <property type="entry name" value="NTP-PPase_RS21-C6_like"/>
    <property type="match status" value="1"/>
</dbReference>
<reference evidence="3" key="1">
    <citation type="journal article" date="2023" name="Mol. Phylogenet. Evol.">
        <title>Genome-scale phylogeny and comparative genomics of the fungal order Sordariales.</title>
        <authorList>
            <person name="Hensen N."/>
            <person name="Bonometti L."/>
            <person name="Westerberg I."/>
            <person name="Brannstrom I.O."/>
            <person name="Guillou S."/>
            <person name="Cros-Aarteil S."/>
            <person name="Calhoun S."/>
            <person name="Haridas S."/>
            <person name="Kuo A."/>
            <person name="Mondo S."/>
            <person name="Pangilinan J."/>
            <person name="Riley R."/>
            <person name="LaButti K."/>
            <person name="Andreopoulos B."/>
            <person name="Lipzen A."/>
            <person name="Chen C."/>
            <person name="Yan M."/>
            <person name="Daum C."/>
            <person name="Ng V."/>
            <person name="Clum A."/>
            <person name="Steindorff A."/>
            <person name="Ohm R.A."/>
            <person name="Martin F."/>
            <person name="Silar P."/>
            <person name="Natvig D.O."/>
            <person name="Lalanne C."/>
            <person name="Gautier V."/>
            <person name="Ament-Velasquez S.L."/>
            <person name="Kruys A."/>
            <person name="Hutchinson M.I."/>
            <person name="Powell A.J."/>
            <person name="Barry K."/>
            <person name="Miller A.N."/>
            <person name="Grigoriev I.V."/>
            <person name="Debuchy R."/>
            <person name="Gladieux P."/>
            <person name="Hiltunen Thoren M."/>
            <person name="Johannesson H."/>
        </authorList>
    </citation>
    <scope>NUCLEOTIDE SEQUENCE</scope>
    <source>
        <strain evidence="3">CBS 232.78</strain>
    </source>
</reference>
<reference evidence="3" key="2">
    <citation type="submission" date="2023-06" db="EMBL/GenBank/DDBJ databases">
        <authorList>
            <consortium name="Lawrence Berkeley National Laboratory"/>
            <person name="Haridas S."/>
            <person name="Hensen N."/>
            <person name="Bonometti L."/>
            <person name="Westerberg I."/>
            <person name="Brannstrom I.O."/>
            <person name="Guillou S."/>
            <person name="Cros-Aarteil S."/>
            <person name="Calhoun S."/>
            <person name="Kuo A."/>
            <person name="Mondo S."/>
            <person name="Pangilinan J."/>
            <person name="Riley R."/>
            <person name="LaButti K."/>
            <person name="Andreopoulos B."/>
            <person name="Lipzen A."/>
            <person name="Chen C."/>
            <person name="Yanf M."/>
            <person name="Daum C."/>
            <person name="Ng V."/>
            <person name="Clum A."/>
            <person name="Steindorff A."/>
            <person name="Ohm R."/>
            <person name="Martin F."/>
            <person name="Silar P."/>
            <person name="Natvig D."/>
            <person name="Lalanne C."/>
            <person name="Gautier V."/>
            <person name="Ament-velasquez S.L."/>
            <person name="Kruys A."/>
            <person name="Hutchinson M.I."/>
            <person name="Powell A.J."/>
            <person name="Barry K."/>
            <person name="Miller A.N."/>
            <person name="Grigoriev I.V."/>
            <person name="Debuchy R."/>
            <person name="Gladieux P."/>
            <person name="Thoren M.H."/>
            <person name="Johannesson H."/>
        </authorList>
    </citation>
    <scope>NUCLEOTIDE SEQUENCE</scope>
    <source>
        <strain evidence="3">CBS 232.78</strain>
    </source>
</reference>
<dbReference type="AlphaFoldDB" id="A0AAE0U4B4"/>
<proteinExistence type="predicted"/>
<dbReference type="PANTHER" id="PTHR46523">
    <property type="entry name" value="DCTP PYROPHOSPHATASE 1"/>
    <property type="match status" value="1"/>
</dbReference>
<dbReference type="PROSITE" id="PS50164">
    <property type="entry name" value="GIY_YIG"/>
    <property type="match status" value="1"/>
</dbReference>
<dbReference type="Proteomes" id="UP001285441">
    <property type="component" value="Unassembled WGS sequence"/>
</dbReference>
<dbReference type="InterPro" id="IPR000305">
    <property type="entry name" value="GIY-YIG_endonuc"/>
</dbReference>
<name>A0AAE0U4B4_9PEZI</name>
<dbReference type="Gene3D" id="3.40.50.300">
    <property type="entry name" value="P-loop containing nucleotide triphosphate hydrolases"/>
    <property type="match status" value="1"/>
</dbReference>
<comment type="caution">
    <text evidence="3">The sequence shown here is derived from an EMBL/GenBank/DDBJ whole genome shotgun (WGS) entry which is preliminary data.</text>
</comment>
<dbReference type="EMBL" id="JAULSW010000002">
    <property type="protein sequence ID" value="KAK3390292.1"/>
    <property type="molecule type" value="Genomic_DNA"/>
</dbReference>
<evidence type="ECO:0000313" key="4">
    <source>
        <dbReference type="Proteomes" id="UP001285441"/>
    </source>
</evidence>
<dbReference type="InterPro" id="IPR027417">
    <property type="entry name" value="P-loop_NTPase"/>
</dbReference>
<dbReference type="Gene3D" id="1.10.287.1080">
    <property type="entry name" value="MazG-like"/>
    <property type="match status" value="1"/>
</dbReference>
<dbReference type="GO" id="GO:0009143">
    <property type="term" value="P:nucleoside triphosphate catabolic process"/>
    <property type="evidence" value="ECO:0007669"/>
    <property type="project" value="InterPro"/>
</dbReference>
<evidence type="ECO:0000313" key="3">
    <source>
        <dbReference type="EMBL" id="KAK3390292.1"/>
    </source>
</evidence>
<feature type="domain" description="GIY-YIG" evidence="2">
    <location>
        <begin position="393"/>
        <end position="483"/>
    </location>
</feature>
<protein>
    <recommendedName>
        <fullName evidence="2">GIY-YIG domain-containing protein</fullName>
    </recommendedName>
</protein>
<dbReference type="GO" id="GO:0047429">
    <property type="term" value="F:nucleoside triphosphate diphosphatase activity"/>
    <property type="evidence" value="ECO:0007669"/>
    <property type="project" value="InterPro"/>
</dbReference>
<dbReference type="InterPro" id="IPR052555">
    <property type="entry name" value="dCTP_Pyrophosphatase"/>
</dbReference>
<organism evidence="3 4">
    <name type="scientific">Podospora didyma</name>
    <dbReference type="NCBI Taxonomy" id="330526"/>
    <lineage>
        <taxon>Eukaryota</taxon>
        <taxon>Fungi</taxon>
        <taxon>Dikarya</taxon>
        <taxon>Ascomycota</taxon>
        <taxon>Pezizomycotina</taxon>
        <taxon>Sordariomycetes</taxon>
        <taxon>Sordariomycetidae</taxon>
        <taxon>Sordariales</taxon>
        <taxon>Podosporaceae</taxon>
        <taxon>Podospora</taxon>
    </lineage>
</organism>
<dbReference type="CDD" id="cd10439">
    <property type="entry name" value="GIY-YIG_COG3410"/>
    <property type="match status" value="1"/>
</dbReference>
<accession>A0AAE0U4B4</accession>